<dbReference type="InterPro" id="IPR005135">
    <property type="entry name" value="Endo/exonuclease/phosphatase"/>
</dbReference>
<feature type="transmembrane region" description="Helical" evidence="1">
    <location>
        <begin position="49"/>
        <end position="68"/>
    </location>
</feature>
<organism evidence="3 4">
    <name type="scientific">Sphingomonas pokkalii</name>
    <dbReference type="NCBI Taxonomy" id="2175090"/>
    <lineage>
        <taxon>Bacteria</taxon>
        <taxon>Pseudomonadati</taxon>
        <taxon>Pseudomonadota</taxon>
        <taxon>Alphaproteobacteria</taxon>
        <taxon>Sphingomonadales</taxon>
        <taxon>Sphingomonadaceae</taxon>
        <taxon>Sphingomonas</taxon>
    </lineage>
</organism>
<dbReference type="RefSeq" id="WP_133243830.1">
    <property type="nucleotide sequence ID" value="NZ_QENQ01000001.1"/>
</dbReference>
<dbReference type="Gene3D" id="3.60.10.10">
    <property type="entry name" value="Endonuclease/exonuclease/phosphatase"/>
    <property type="match status" value="1"/>
</dbReference>
<dbReference type="InterPro" id="IPR036691">
    <property type="entry name" value="Endo/exonu/phosph_ase_sf"/>
</dbReference>
<feature type="transmembrane region" description="Helical" evidence="1">
    <location>
        <begin position="75"/>
        <end position="95"/>
    </location>
</feature>
<sequence length="340" mass="36798">MRRLGWARARFRWPASGRLRQALGAVLAGVALLAMGCGLLGGWWEAGDAANIVAPAWPLLALAGAICLAARHRRIALATGISGLGYAAVILLPGLRAAPAAEAGSVAHDLRIVQFNAWKDNPTPVVAARWILAQRPDIVLLAEVGPQSPLLRLLSPLVPRRINCAASDRCSTWILTRLPVRAAEGLAKGDSENRRALSAAWARLDGGCGDLDVLAVHLARPWPYAGQRADLARLGEEVARLPRDRLLIAGDFNLPAWQQHMRQLEAQFAPMRRATQLLPTWPARIGDAAMQPLLPLDHLFLGPNWRVVSIHRGPRLGSDHLPLVTTIRPRGICKNPVTSP</sequence>
<reference evidence="3 4" key="1">
    <citation type="submission" date="2018-05" db="EMBL/GenBank/DDBJ databases">
        <title>Description of Sphingomonas pokkalii sp nov, isolated from the rhizosphere of saline tolerant pokkali rice and its draft genome analysis.</title>
        <authorList>
            <person name="Menon R."/>
            <person name="Kumari S."/>
            <person name="Rameshkumar N."/>
        </authorList>
    </citation>
    <scope>NUCLEOTIDE SEQUENCE [LARGE SCALE GENOMIC DNA]</scope>
    <source>
        <strain evidence="3 4">L3B27</strain>
    </source>
</reference>
<protein>
    <recommendedName>
        <fullName evidence="2">Endonuclease/exonuclease/phosphatase domain-containing protein</fullName>
    </recommendedName>
</protein>
<keyword evidence="1" id="KW-0812">Transmembrane</keyword>
<name>A0A2U0SGJ1_9SPHN</name>
<dbReference type="SUPFAM" id="SSF56219">
    <property type="entry name" value="DNase I-like"/>
    <property type="match status" value="1"/>
</dbReference>
<keyword evidence="1" id="KW-0472">Membrane</keyword>
<feature type="transmembrane region" description="Helical" evidence="1">
    <location>
        <begin position="21"/>
        <end position="43"/>
    </location>
</feature>
<dbReference type="Pfam" id="PF03372">
    <property type="entry name" value="Exo_endo_phos"/>
    <property type="match status" value="1"/>
</dbReference>
<feature type="domain" description="Endonuclease/exonuclease/phosphatase" evidence="2">
    <location>
        <begin position="114"/>
        <end position="320"/>
    </location>
</feature>
<gene>
    <name evidence="3" type="ORF">DD559_14890</name>
</gene>
<accession>A0A2U0SGJ1</accession>
<evidence type="ECO:0000256" key="1">
    <source>
        <dbReference type="SAM" id="Phobius"/>
    </source>
</evidence>
<comment type="caution">
    <text evidence="3">The sequence shown here is derived from an EMBL/GenBank/DDBJ whole genome shotgun (WGS) entry which is preliminary data.</text>
</comment>
<dbReference type="OrthoDB" id="3808618at2"/>
<evidence type="ECO:0000259" key="2">
    <source>
        <dbReference type="Pfam" id="PF03372"/>
    </source>
</evidence>
<keyword evidence="4" id="KW-1185">Reference proteome</keyword>
<dbReference type="Proteomes" id="UP000245890">
    <property type="component" value="Unassembled WGS sequence"/>
</dbReference>
<evidence type="ECO:0000313" key="3">
    <source>
        <dbReference type="EMBL" id="PVX30473.1"/>
    </source>
</evidence>
<proteinExistence type="predicted"/>
<dbReference type="EMBL" id="QENQ01000001">
    <property type="protein sequence ID" value="PVX30473.1"/>
    <property type="molecule type" value="Genomic_DNA"/>
</dbReference>
<dbReference type="GO" id="GO:0003824">
    <property type="term" value="F:catalytic activity"/>
    <property type="evidence" value="ECO:0007669"/>
    <property type="project" value="InterPro"/>
</dbReference>
<keyword evidence="1" id="KW-1133">Transmembrane helix</keyword>
<evidence type="ECO:0000313" key="4">
    <source>
        <dbReference type="Proteomes" id="UP000245890"/>
    </source>
</evidence>
<dbReference type="AlphaFoldDB" id="A0A2U0SGJ1"/>